<evidence type="ECO:0000259" key="5">
    <source>
        <dbReference type="Pfam" id="PF00296"/>
    </source>
</evidence>
<dbReference type="RefSeq" id="WP_006372495.1">
    <property type="nucleotide sequence ID" value="NZ_JAAXPC010000001.1"/>
</dbReference>
<gene>
    <name evidence="6" type="ORF">HGA05_00905</name>
</gene>
<organism evidence="6 7">
    <name type="scientific">Gordonia polyisoprenivorans</name>
    <dbReference type="NCBI Taxonomy" id="84595"/>
    <lineage>
        <taxon>Bacteria</taxon>
        <taxon>Bacillati</taxon>
        <taxon>Actinomycetota</taxon>
        <taxon>Actinomycetes</taxon>
        <taxon>Mycobacteriales</taxon>
        <taxon>Gordoniaceae</taxon>
        <taxon>Gordonia</taxon>
    </lineage>
</organism>
<protein>
    <submittedName>
        <fullName evidence="6">LLM class flavin-dependent oxidoreductase</fullName>
    </submittedName>
</protein>
<dbReference type="InterPro" id="IPR036661">
    <property type="entry name" value="Luciferase-like_sf"/>
</dbReference>
<evidence type="ECO:0000313" key="7">
    <source>
        <dbReference type="Proteomes" id="UP000563898"/>
    </source>
</evidence>
<comment type="similarity">
    <text evidence="1">Belongs to the bacterial luciferase oxidoreductase family.</text>
</comment>
<evidence type="ECO:0000256" key="2">
    <source>
        <dbReference type="ARBA" id="ARBA00022630"/>
    </source>
</evidence>
<dbReference type="GO" id="GO:0016705">
    <property type="term" value="F:oxidoreductase activity, acting on paired donors, with incorporation or reduction of molecular oxygen"/>
    <property type="evidence" value="ECO:0007669"/>
    <property type="project" value="InterPro"/>
</dbReference>
<dbReference type="PANTHER" id="PTHR30137">
    <property type="entry name" value="LUCIFERASE-LIKE MONOOXYGENASE"/>
    <property type="match status" value="1"/>
</dbReference>
<feature type="domain" description="Luciferase-like" evidence="5">
    <location>
        <begin position="5"/>
        <end position="306"/>
    </location>
</feature>
<keyword evidence="3" id="KW-0560">Oxidoreductase</keyword>
<dbReference type="Gene3D" id="3.20.20.30">
    <property type="entry name" value="Luciferase-like domain"/>
    <property type="match status" value="1"/>
</dbReference>
<dbReference type="PANTHER" id="PTHR30137:SF16">
    <property type="entry name" value="BLL0895 PROTEIN"/>
    <property type="match status" value="1"/>
</dbReference>
<dbReference type="AlphaFoldDB" id="A0A846WGK8"/>
<reference evidence="6 7" key="1">
    <citation type="submission" date="2020-04" db="EMBL/GenBank/DDBJ databases">
        <title>MicrobeNet Type strains.</title>
        <authorList>
            <person name="Nicholson A.C."/>
        </authorList>
    </citation>
    <scope>NUCLEOTIDE SEQUENCE [LARGE SCALE GENOMIC DNA]</scope>
    <source>
        <strain evidence="6 7">ATCC BAA-14</strain>
    </source>
</reference>
<dbReference type="InterPro" id="IPR011251">
    <property type="entry name" value="Luciferase-like_dom"/>
</dbReference>
<name>A0A846WGK8_9ACTN</name>
<dbReference type="Pfam" id="PF00296">
    <property type="entry name" value="Bac_luciferase"/>
    <property type="match status" value="1"/>
</dbReference>
<evidence type="ECO:0000256" key="1">
    <source>
        <dbReference type="ARBA" id="ARBA00010426"/>
    </source>
</evidence>
<dbReference type="OMA" id="WFRYFQK"/>
<accession>A0A846WGK8</accession>
<dbReference type="InterPro" id="IPR050766">
    <property type="entry name" value="Bact_Lucif_Oxidored"/>
</dbReference>
<dbReference type="GO" id="GO:0005829">
    <property type="term" value="C:cytosol"/>
    <property type="evidence" value="ECO:0007669"/>
    <property type="project" value="TreeGrafter"/>
</dbReference>
<evidence type="ECO:0000256" key="4">
    <source>
        <dbReference type="ARBA" id="ARBA00023033"/>
    </source>
</evidence>
<dbReference type="GO" id="GO:0004497">
    <property type="term" value="F:monooxygenase activity"/>
    <property type="evidence" value="ECO:0007669"/>
    <property type="project" value="UniProtKB-KW"/>
</dbReference>
<dbReference type="Proteomes" id="UP000563898">
    <property type="component" value="Unassembled WGS sequence"/>
</dbReference>
<keyword evidence="4" id="KW-0503">Monooxygenase</keyword>
<keyword evidence="2" id="KW-0285">Flavoprotein</keyword>
<evidence type="ECO:0000313" key="6">
    <source>
        <dbReference type="EMBL" id="NKY00139.1"/>
    </source>
</evidence>
<dbReference type="GeneID" id="90157985"/>
<dbReference type="EMBL" id="JAAXPC010000001">
    <property type="protein sequence ID" value="NKY00139.1"/>
    <property type="molecule type" value="Genomic_DNA"/>
</dbReference>
<sequence>MSRLKFGTFIAPVHKPGKNPTLALAQDLELIEHLDRLGYDEAWIGEHHSAGSEIVASPEIFIAAAAERTKHIKLGTGVTSIAYHNPLWVADRMVLLDHLTRGRVMLGVGPGSLPTDSAMIGLNPIQTREILEPNLSIILRLLAGETVTEKTITHELIDARLQLRPYSDIEVAVAAVASPTGARLAGTYGLGLLSIGATLTPDGFDALAHHWNVVNERAAHSGAQVDRSGWRLVGPFHIAETQEQAYRDVEYGIEHWFEYFQHIAAFPQMAVSGSNLREMIDFINNAGIGVIGTAEQARAQVQRLVDQSGGFGSMLLMGHDWADVAATKRSYEIFMRDVVPHFQGQYQPTVDAAEHARTVRESHAQAQLKAVEHMTQKYQEETQAR</sequence>
<evidence type="ECO:0000256" key="3">
    <source>
        <dbReference type="ARBA" id="ARBA00023002"/>
    </source>
</evidence>
<dbReference type="SUPFAM" id="SSF51679">
    <property type="entry name" value="Bacterial luciferase-like"/>
    <property type="match status" value="1"/>
</dbReference>
<comment type="caution">
    <text evidence="6">The sequence shown here is derived from an EMBL/GenBank/DDBJ whole genome shotgun (WGS) entry which is preliminary data.</text>
</comment>
<proteinExistence type="inferred from homology"/>